<evidence type="ECO:0000259" key="1">
    <source>
        <dbReference type="Pfam" id="PF24038"/>
    </source>
</evidence>
<accession>A0ABD5YJC9</accession>
<dbReference type="InterPro" id="IPR055771">
    <property type="entry name" value="DUF7347"/>
</dbReference>
<dbReference type="SUPFAM" id="SSF46785">
    <property type="entry name" value="Winged helix' DNA-binding domain"/>
    <property type="match status" value="1"/>
</dbReference>
<evidence type="ECO:0000313" key="3">
    <source>
        <dbReference type="Proteomes" id="UP001596417"/>
    </source>
</evidence>
<dbReference type="GeneID" id="76198175"/>
<name>A0ABD5YJC9_9EURY</name>
<organism evidence="2 3">
    <name type="scientific">Halocatena marina</name>
    <dbReference type="NCBI Taxonomy" id="2934937"/>
    <lineage>
        <taxon>Archaea</taxon>
        <taxon>Methanobacteriati</taxon>
        <taxon>Methanobacteriota</taxon>
        <taxon>Stenosarchaea group</taxon>
        <taxon>Halobacteria</taxon>
        <taxon>Halobacteriales</taxon>
        <taxon>Natronomonadaceae</taxon>
        <taxon>Halocatena</taxon>
    </lineage>
</organism>
<dbReference type="AlphaFoldDB" id="A0ABD5YJC9"/>
<comment type="caution">
    <text evidence="2">The sequence shown here is derived from an EMBL/GenBank/DDBJ whole genome shotgun (WGS) entry which is preliminary data.</text>
</comment>
<feature type="domain" description="DUF7347" evidence="1">
    <location>
        <begin position="9"/>
        <end position="81"/>
    </location>
</feature>
<dbReference type="Proteomes" id="UP001596417">
    <property type="component" value="Unassembled WGS sequence"/>
</dbReference>
<proteinExistence type="predicted"/>
<keyword evidence="3" id="KW-1185">Reference proteome</keyword>
<reference evidence="2 3" key="1">
    <citation type="journal article" date="2019" name="Int. J. Syst. Evol. Microbiol.">
        <title>The Global Catalogue of Microorganisms (GCM) 10K type strain sequencing project: providing services to taxonomists for standard genome sequencing and annotation.</title>
        <authorList>
            <consortium name="The Broad Institute Genomics Platform"/>
            <consortium name="The Broad Institute Genome Sequencing Center for Infectious Disease"/>
            <person name="Wu L."/>
            <person name="Ma J."/>
        </authorList>
    </citation>
    <scope>NUCLEOTIDE SEQUENCE [LARGE SCALE GENOMIC DNA]</scope>
    <source>
        <strain evidence="2 3">RDMS1</strain>
    </source>
</reference>
<dbReference type="InterPro" id="IPR036388">
    <property type="entry name" value="WH-like_DNA-bd_sf"/>
</dbReference>
<dbReference type="InterPro" id="IPR036390">
    <property type="entry name" value="WH_DNA-bd_sf"/>
</dbReference>
<dbReference type="RefSeq" id="WP_264555348.1">
    <property type="nucleotide sequence ID" value="NZ_CP109979.1"/>
</dbReference>
<evidence type="ECO:0000313" key="2">
    <source>
        <dbReference type="EMBL" id="MFC7188622.1"/>
    </source>
</evidence>
<dbReference type="EMBL" id="JBHTAX010000001">
    <property type="protein sequence ID" value="MFC7188622.1"/>
    <property type="molecule type" value="Genomic_DNA"/>
</dbReference>
<dbReference type="Pfam" id="PF24038">
    <property type="entry name" value="DUF7347"/>
    <property type="match status" value="1"/>
</dbReference>
<dbReference type="Gene3D" id="1.10.10.10">
    <property type="entry name" value="Winged helix-like DNA-binding domain superfamily/Winged helix DNA-binding domain"/>
    <property type="match status" value="1"/>
</dbReference>
<sequence>MAGRNEDLTDALAVLGNEIRMSILRELADADGVLSFTELRERVDIRDSGKFNDHLKKLCEYFVREADGGYELGHVGTRIIAVGYEDSEIATDERCLCGEDECGKLFHVHLTPWST</sequence>
<gene>
    <name evidence="2" type="ORF">ACFQL7_01315</name>
</gene>
<protein>
    <submittedName>
        <fullName evidence="2">ArsR family transcriptional regulator</fullName>
    </submittedName>
</protein>